<keyword evidence="3" id="KW-1185">Reference proteome</keyword>
<name>A0AAD2HV88_9AGAR</name>
<evidence type="ECO:0000256" key="1">
    <source>
        <dbReference type="SAM" id="Phobius"/>
    </source>
</evidence>
<dbReference type="EMBL" id="CAVNYO010000444">
    <property type="protein sequence ID" value="CAK5281735.1"/>
    <property type="molecule type" value="Genomic_DNA"/>
</dbReference>
<keyword evidence="1" id="KW-1133">Transmembrane helix</keyword>
<protein>
    <submittedName>
        <fullName evidence="2">Uncharacterized protein</fullName>
    </submittedName>
</protein>
<evidence type="ECO:0000313" key="3">
    <source>
        <dbReference type="Proteomes" id="UP001295794"/>
    </source>
</evidence>
<gene>
    <name evidence="2" type="ORF">MYCIT1_LOCUS32964</name>
</gene>
<comment type="caution">
    <text evidence="2">The sequence shown here is derived from an EMBL/GenBank/DDBJ whole genome shotgun (WGS) entry which is preliminary data.</text>
</comment>
<accession>A0AAD2HV88</accession>
<reference evidence="2" key="1">
    <citation type="submission" date="2023-11" db="EMBL/GenBank/DDBJ databases">
        <authorList>
            <person name="De Vega J J."/>
            <person name="De Vega J J."/>
        </authorList>
    </citation>
    <scope>NUCLEOTIDE SEQUENCE</scope>
</reference>
<dbReference type="AlphaFoldDB" id="A0AAD2HV88"/>
<proteinExistence type="predicted"/>
<organism evidence="2 3">
    <name type="scientific">Mycena citricolor</name>
    <dbReference type="NCBI Taxonomy" id="2018698"/>
    <lineage>
        <taxon>Eukaryota</taxon>
        <taxon>Fungi</taxon>
        <taxon>Dikarya</taxon>
        <taxon>Basidiomycota</taxon>
        <taxon>Agaricomycotina</taxon>
        <taxon>Agaricomycetes</taxon>
        <taxon>Agaricomycetidae</taxon>
        <taxon>Agaricales</taxon>
        <taxon>Marasmiineae</taxon>
        <taxon>Mycenaceae</taxon>
        <taxon>Mycena</taxon>
    </lineage>
</organism>
<keyword evidence="1" id="KW-0472">Membrane</keyword>
<evidence type="ECO:0000313" key="2">
    <source>
        <dbReference type="EMBL" id="CAK5281735.1"/>
    </source>
</evidence>
<dbReference type="PROSITE" id="PS51257">
    <property type="entry name" value="PROKAR_LIPOPROTEIN"/>
    <property type="match status" value="1"/>
</dbReference>
<dbReference type="Proteomes" id="UP001295794">
    <property type="component" value="Unassembled WGS sequence"/>
</dbReference>
<sequence length="60" mass="6399">MAVMKRAVPWWSLLLNFLLGACVSTLPVGLLTVVTVTFGNLVGSLFTAAILVHCEIALRA</sequence>
<keyword evidence="1" id="KW-0812">Transmembrane</keyword>
<feature type="non-terminal residue" evidence="2">
    <location>
        <position position="60"/>
    </location>
</feature>
<feature type="transmembrane region" description="Helical" evidence="1">
    <location>
        <begin position="30"/>
        <end position="52"/>
    </location>
</feature>